<gene>
    <name evidence="2" type="ORF">MARPO_3198s0001</name>
</gene>
<dbReference type="InterPro" id="IPR045104">
    <property type="entry name" value="Alfin"/>
</dbReference>
<dbReference type="InterPro" id="IPR021998">
    <property type="entry name" value="Alfin_N"/>
</dbReference>
<dbReference type="GO" id="GO:0006355">
    <property type="term" value="P:regulation of DNA-templated transcription"/>
    <property type="evidence" value="ECO:0007669"/>
    <property type="project" value="InterPro"/>
</dbReference>
<accession>A0A2R6VXH3</accession>
<protein>
    <recommendedName>
        <fullName evidence="1">Alfin N-terminal domain-containing protein</fullName>
    </recommendedName>
</protein>
<dbReference type="OMA" id="WLAHIAI"/>
<dbReference type="GO" id="GO:0042393">
    <property type="term" value="F:histone binding"/>
    <property type="evidence" value="ECO:0007669"/>
    <property type="project" value="InterPro"/>
</dbReference>
<organism evidence="2 3">
    <name type="scientific">Marchantia polymorpha</name>
    <name type="common">Common liverwort</name>
    <name type="synonym">Marchantia aquatica</name>
    <dbReference type="NCBI Taxonomy" id="3197"/>
    <lineage>
        <taxon>Eukaryota</taxon>
        <taxon>Viridiplantae</taxon>
        <taxon>Streptophyta</taxon>
        <taxon>Embryophyta</taxon>
        <taxon>Marchantiophyta</taxon>
        <taxon>Marchantiopsida</taxon>
        <taxon>Marchantiidae</taxon>
        <taxon>Marchantiales</taxon>
        <taxon>Marchantiaceae</taxon>
        <taxon>Marchantia</taxon>
    </lineage>
</organism>
<name>A0A2R6VXH3_MARPO</name>
<evidence type="ECO:0000259" key="1">
    <source>
        <dbReference type="Pfam" id="PF12165"/>
    </source>
</evidence>
<dbReference type="GO" id="GO:0000976">
    <property type="term" value="F:transcription cis-regulatory region binding"/>
    <property type="evidence" value="ECO:0000318"/>
    <property type="project" value="GO_Central"/>
</dbReference>
<dbReference type="PANTHER" id="PTHR12321">
    <property type="entry name" value="CPG BINDING PROTEIN"/>
    <property type="match status" value="1"/>
</dbReference>
<evidence type="ECO:0000313" key="2">
    <source>
        <dbReference type="EMBL" id="PTQ26302.1"/>
    </source>
</evidence>
<dbReference type="Pfam" id="PF12165">
    <property type="entry name" value="Alfin"/>
    <property type="match status" value="1"/>
</dbReference>
<dbReference type="AlphaFoldDB" id="A0A2R6VXH3"/>
<dbReference type="GO" id="GO:0005634">
    <property type="term" value="C:nucleus"/>
    <property type="evidence" value="ECO:0000318"/>
    <property type="project" value="GO_Central"/>
</dbReference>
<reference evidence="3" key="1">
    <citation type="journal article" date="2017" name="Cell">
        <title>Insights into land plant evolution garnered from the Marchantia polymorpha genome.</title>
        <authorList>
            <person name="Bowman J.L."/>
            <person name="Kohchi T."/>
            <person name="Yamato K.T."/>
            <person name="Jenkins J."/>
            <person name="Shu S."/>
            <person name="Ishizaki K."/>
            <person name="Yamaoka S."/>
            <person name="Nishihama R."/>
            <person name="Nakamura Y."/>
            <person name="Berger F."/>
            <person name="Adam C."/>
            <person name="Aki S.S."/>
            <person name="Althoff F."/>
            <person name="Araki T."/>
            <person name="Arteaga-Vazquez M.A."/>
            <person name="Balasubrmanian S."/>
            <person name="Barry K."/>
            <person name="Bauer D."/>
            <person name="Boehm C.R."/>
            <person name="Briginshaw L."/>
            <person name="Caballero-Perez J."/>
            <person name="Catarino B."/>
            <person name="Chen F."/>
            <person name="Chiyoda S."/>
            <person name="Chovatia M."/>
            <person name="Davies K.M."/>
            <person name="Delmans M."/>
            <person name="Demura T."/>
            <person name="Dierschke T."/>
            <person name="Dolan L."/>
            <person name="Dorantes-Acosta A.E."/>
            <person name="Eklund D.M."/>
            <person name="Florent S.N."/>
            <person name="Flores-Sandoval E."/>
            <person name="Fujiyama A."/>
            <person name="Fukuzawa H."/>
            <person name="Galik B."/>
            <person name="Grimanelli D."/>
            <person name="Grimwood J."/>
            <person name="Grossniklaus U."/>
            <person name="Hamada T."/>
            <person name="Haseloff J."/>
            <person name="Hetherington A.J."/>
            <person name="Higo A."/>
            <person name="Hirakawa Y."/>
            <person name="Hundley H.N."/>
            <person name="Ikeda Y."/>
            <person name="Inoue K."/>
            <person name="Inoue S.I."/>
            <person name="Ishida S."/>
            <person name="Jia Q."/>
            <person name="Kakita M."/>
            <person name="Kanazawa T."/>
            <person name="Kawai Y."/>
            <person name="Kawashima T."/>
            <person name="Kennedy M."/>
            <person name="Kinose K."/>
            <person name="Kinoshita T."/>
            <person name="Kohara Y."/>
            <person name="Koide E."/>
            <person name="Komatsu K."/>
            <person name="Kopischke S."/>
            <person name="Kubo M."/>
            <person name="Kyozuka J."/>
            <person name="Lagercrantz U."/>
            <person name="Lin S.S."/>
            <person name="Lindquist E."/>
            <person name="Lipzen A.M."/>
            <person name="Lu C.W."/>
            <person name="De Luna E."/>
            <person name="Martienssen R.A."/>
            <person name="Minamino N."/>
            <person name="Mizutani M."/>
            <person name="Mizutani M."/>
            <person name="Mochizuki N."/>
            <person name="Monte I."/>
            <person name="Mosher R."/>
            <person name="Nagasaki H."/>
            <person name="Nakagami H."/>
            <person name="Naramoto S."/>
            <person name="Nishitani K."/>
            <person name="Ohtani M."/>
            <person name="Okamoto T."/>
            <person name="Okumura M."/>
            <person name="Phillips J."/>
            <person name="Pollak B."/>
            <person name="Reinders A."/>
            <person name="Rovekamp M."/>
            <person name="Sano R."/>
            <person name="Sawa S."/>
            <person name="Schmid M.W."/>
            <person name="Shirakawa M."/>
            <person name="Solano R."/>
            <person name="Spunde A."/>
            <person name="Suetsugu N."/>
            <person name="Sugano S."/>
            <person name="Sugiyama A."/>
            <person name="Sun R."/>
            <person name="Suzuki Y."/>
            <person name="Takenaka M."/>
            <person name="Takezawa D."/>
            <person name="Tomogane H."/>
            <person name="Tsuzuki M."/>
            <person name="Ueda T."/>
            <person name="Umeda M."/>
            <person name="Ward J.M."/>
            <person name="Watanabe Y."/>
            <person name="Yazaki K."/>
            <person name="Yokoyama R."/>
            <person name="Yoshitake Y."/>
            <person name="Yotsui I."/>
            <person name="Zachgo S."/>
            <person name="Schmutz J."/>
        </authorList>
    </citation>
    <scope>NUCLEOTIDE SEQUENCE [LARGE SCALE GENOMIC DNA]</scope>
    <source>
        <strain evidence="3">Tak-1</strain>
    </source>
</reference>
<proteinExistence type="predicted"/>
<dbReference type="PANTHER" id="PTHR12321:SF98">
    <property type="entry name" value="PHD FINGER PROTEIN ALFIN-LIKE 5"/>
    <property type="match status" value="1"/>
</dbReference>
<dbReference type="EMBL" id="KZ774947">
    <property type="protein sequence ID" value="PTQ26302.1"/>
    <property type="molecule type" value="Genomic_DNA"/>
</dbReference>
<feature type="domain" description="Alfin N-terminal" evidence="1">
    <location>
        <begin position="16"/>
        <end position="140"/>
    </location>
</feature>
<evidence type="ECO:0000313" key="3">
    <source>
        <dbReference type="Proteomes" id="UP000244005"/>
    </source>
</evidence>
<dbReference type="OrthoDB" id="436852at2759"/>
<keyword evidence="3" id="KW-1185">Reference proteome</keyword>
<dbReference type="GO" id="GO:0003712">
    <property type="term" value="F:transcription coregulator activity"/>
    <property type="evidence" value="ECO:0000318"/>
    <property type="project" value="GO_Central"/>
</dbReference>
<sequence length="185" mass="20814">MNQKTQDVLDPKFENVEVIYAAVMRRQAGIIKALTVESDELFRQCDPETENLCLYGLPDGGWKVALPAQDGPTDLPEPAVGINFSRDRMSRKDWLTLIALHSDAWLLAIASFYGAELTRNERKRLFVMLGDSPTSYDIVTGKNVDQETVVESNFNDFLDYDRVNHIKAIDDGSLPMSTRGSKDEI</sequence>
<dbReference type="Proteomes" id="UP000244005">
    <property type="component" value="Unassembled WGS sequence"/>
</dbReference>